<evidence type="ECO:0000313" key="2">
    <source>
        <dbReference type="Proteomes" id="UP000305401"/>
    </source>
</evidence>
<evidence type="ECO:0000313" key="1">
    <source>
        <dbReference type="EMBL" id="THG53139.1"/>
    </source>
</evidence>
<protein>
    <submittedName>
        <fullName evidence="1">Rhamnulokinase</fullName>
        <ecNumber evidence="1">2.7.1.5</ecNumber>
    </submittedName>
</protein>
<keyword evidence="2" id="KW-1185">Reference proteome</keyword>
<name>A0AC61S6N6_9BACT</name>
<dbReference type="EC" id="2.7.1.5" evidence="1"/>
<dbReference type="EMBL" id="SSTG01000036">
    <property type="protein sequence ID" value="THG53139.1"/>
    <property type="molecule type" value="Genomic_DNA"/>
</dbReference>
<proteinExistence type="predicted"/>
<gene>
    <name evidence="1" type="primary">rhaB</name>
    <name evidence="1" type="ORF">E5990_04455</name>
</gene>
<dbReference type="Proteomes" id="UP000305401">
    <property type="component" value="Unassembled WGS sequence"/>
</dbReference>
<accession>A0AC61S6N6</accession>
<sequence length="492" mass="54348">MTQTKHYLAVDLGATSGRVILGTLDGDRLQLEELARFPNKIIRTGGHYYWDLYALYDEILGGLREAARRGIDARSIGIDTWGVDFVFFDKNGQLLGNPVSYRDPHTVGEPERFFKQVPAEEVYKITGIQVMNFNSLFQFSALRRQNWIALDAADKILFIPDALGYMMTGNAVTEYTIASTSEMLNPVTKKLDAKLLEALSLTEDKFGKIVYPGDKLGTLTQEMQDLTGLGAVPVISVAGHDTASAVAAVPATTKDFAYLSSGTWSLMGIESDDPIITERSQQENFTNEGGIQGTTRFLKNICGMWLLERCRAEWKQNGIETDYGQLIAETAKIEPFRSFIYPDAACFAMPDSMLNAIADYCRETGQPVPETPAEYARCIFDSLAMRYREVFLLLKELSGMNLDILHVIGGGCRNKLLNQLTANAVGVPVVAGPVEGTALGNIMIQAQADGAVKNLAEIRATIAKAIETERFEPKDANIWAEAYAKYLKNKKQ</sequence>
<keyword evidence="1" id="KW-0808">Transferase</keyword>
<comment type="caution">
    <text evidence="1">The sequence shown here is derived from an EMBL/GenBank/DDBJ whole genome shotgun (WGS) entry which is preliminary data.</text>
</comment>
<reference evidence="1" key="1">
    <citation type="submission" date="2019-04" db="EMBL/GenBank/DDBJ databases">
        <title>Microbes associate with the intestines of laboratory mice.</title>
        <authorList>
            <person name="Navarre W."/>
            <person name="Wong E."/>
            <person name="Huang K.C."/>
            <person name="Tropini C."/>
            <person name="Ng K."/>
            <person name="Yu B."/>
        </authorList>
    </citation>
    <scope>NUCLEOTIDE SEQUENCE</scope>
    <source>
        <strain evidence="1">NM86_A22</strain>
    </source>
</reference>
<organism evidence="1 2">
    <name type="scientific">Muribaculum caecicola</name>
    <dbReference type="NCBI Taxonomy" id="3038144"/>
    <lineage>
        <taxon>Bacteria</taxon>
        <taxon>Pseudomonadati</taxon>
        <taxon>Bacteroidota</taxon>
        <taxon>Bacteroidia</taxon>
        <taxon>Bacteroidales</taxon>
        <taxon>Muribaculaceae</taxon>
        <taxon>Muribaculum</taxon>
    </lineage>
</organism>